<evidence type="ECO:0000313" key="3">
    <source>
        <dbReference type="Proteomes" id="UP001154078"/>
    </source>
</evidence>
<name>A0A9P0B9S8_BRAAE</name>
<protein>
    <submittedName>
        <fullName evidence="2">Uncharacterized protein</fullName>
    </submittedName>
</protein>
<sequence>MRGHSTLVLLFFLFCCEIASAAPISQRDGRDVVFVPARYIPFPLDPAYLKGPLSFIGDWINGSEWFPVELNVPDSFAAIGNGIQGFGNGIGTFAQGVGSNFGNFAQNLGNNWNNFALNVGNRFHNITQKLPVLNNFYHRPIAMAQNTRFGTKYVVVMPKSEDKLQNELKFDPFEGEDDFTSFP</sequence>
<dbReference type="EMBL" id="OV121136">
    <property type="protein sequence ID" value="CAH0558233.1"/>
    <property type="molecule type" value="Genomic_DNA"/>
</dbReference>
<reference evidence="2" key="1">
    <citation type="submission" date="2021-12" db="EMBL/GenBank/DDBJ databases">
        <authorList>
            <person name="King R."/>
        </authorList>
    </citation>
    <scope>NUCLEOTIDE SEQUENCE</scope>
</reference>
<dbReference type="Proteomes" id="UP001154078">
    <property type="component" value="Chromosome 5"/>
</dbReference>
<organism evidence="2 3">
    <name type="scientific">Brassicogethes aeneus</name>
    <name type="common">Rape pollen beetle</name>
    <name type="synonym">Meligethes aeneus</name>
    <dbReference type="NCBI Taxonomy" id="1431903"/>
    <lineage>
        <taxon>Eukaryota</taxon>
        <taxon>Metazoa</taxon>
        <taxon>Ecdysozoa</taxon>
        <taxon>Arthropoda</taxon>
        <taxon>Hexapoda</taxon>
        <taxon>Insecta</taxon>
        <taxon>Pterygota</taxon>
        <taxon>Neoptera</taxon>
        <taxon>Endopterygota</taxon>
        <taxon>Coleoptera</taxon>
        <taxon>Polyphaga</taxon>
        <taxon>Cucujiformia</taxon>
        <taxon>Nitidulidae</taxon>
        <taxon>Meligethinae</taxon>
        <taxon>Brassicogethes</taxon>
    </lineage>
</organism>
<feature type="signal peptide" evidence="1">
    <location>
        <begin position="1"/>
        <end position="21"/>
    </location>
</feature>
<dbReference type="OrthoDB" id="7330171at2759"/>
<accession>A0A9P0B9S8</accession>
<keyword evidence="1" id="KW-0732">Signal</keyword>
<proteinExistence type="predicted"/>
<gene>
    <name evidence="2" type="ORF">MELIAE_LOCUS8753</name>
</gene>
<evidence type="ECO:0000256" key="1">
    <source>
        <dbReference type="SAM" id="SignalP"/>
    </source>
</evidence>
<dbReference type="AlphaFoldDB" id="A0A9P0B9S8"/>
<evidence type="ECO:0000313" key="2">
    <source>
        <dbReference type="EMBL" id="CAH0558233.1"/>
    </source>
</evidence>
<keyword evidence="3" id="KW-1185">Reference proteome</keyword>
<feature type="chain" id="PRO_5040505372" evidence="1">
    <location>
        <begin position="22"/>
        <end position="183"/>
    </location>
</feature>